<name>A0ACC3S5V8_9PEZI</name>
<dbReference type="Proteomes" id="UP001320706">
    <property type="component" value="Unassembled WGS sequence"/>
</dbReference>
<reference evidence="1" key="1">
    <citation type="submission" date="2024-02" db="EMBL/GenBank/DDBJ databases">
        <title>Metagenome Assembled Genome of Zalaria obscura JY119.</title>
        <authorList>
            <person name="Vighnesh L."/>
            <person name="Jagadeeshwari U."/>
            <person name="Venkata Ramana C."/>
            <person name="Sasikala C."/>
        </authorList>
    </citation>
    <scope>NUCLEOTIDE SEQUENCE</scope>
    <source>
        <strain evidence="1">JY119</strain>
    </source>
</reference>
<evidence type="ECO:0000313" key="1">
    <source>
        <dbReference type="EMBL" id="KAK8196709.1"/>
    </source>
</evidence>
<sequence length="93" mass="10598">MTVGRVLEVPYRDPSLRLQFAPSCRWRAWVSFGRAQECMRRYFGLEALTYLAFTAAYPVVTCGPIVRTPCPAVTAQVSARFLHPVSLLHQQRK</sequence>
<accession>A0ACC3S5V8</accession>
<keyword evidence="2" id="KW-1185">Reference proteome</keyword>
<comment type="caution">
    <text evidence="1">The sequence shown here is derived from an EMBL/GenBank/DDBJ whole genome shotgun (WGS) entry which is preliminary data.</text>
</comment>
<gene>
    <name evidence="1" type="ORF">M8818_006876</name>
</gene>
<evidence type="ECO:0000313" key="2">
    <source>
        <dbReference type="Proteomes" id="UP001320706"/>
    </source>
</evidence>
<organism evidence="1 2">
    <name type="scientific">Zalaria obscura</name>
    <dbReference type="NCBI Taxonomy" id="2024903"/>
    <lineage>
        <taxon>Eukaryota</taxon>
        <taxon>Fungi</taxon>
        <taxon>Dikarya</taxon>
        <taxon>Ascomycota</taxon>
        <taxon>Pezizomycotina</taxon>
        <taxon>Dothideomycetes</taxon>
        <taxon>Dothideomycetidae</taxon>
        <taxon>Dothideales</taxon>
        <taxon>Zalariaceae</taxon>
        <taxon>Zalaria</taxon>
    </lineage>
</organism>
<dbReference type="EMBL" id="JAMKPW020000041">
    <property type="protein sequence ID" value="KAK8196709.1"/>
    <property type="molecule type" value="Genomic_DNA"/>
</dbReference>
<proteinExistence type="predicted"/>
<protein>
    <submittedName>
        <fullName evidence="1">Uncharacterized protein</fullName>
    </submittedName>
</protein>